<reference evidence="2 3" key="1">
    <citation type="submission" date="2018-02" db="EMBL/GenBank/DDBJ databases">
        <title>Draft genome sequences of Elsinoe sp., causing black scab on jojoba.</title>
        <authorList>
            <person name="Stodart B."/>
            <person name="Jeffress S."/>
            <person name="Ash G."/>
            <person name="Arun Chinnappa K."/>
        </authorList>
    </citation>
    <scope>NUCLEOTIDE SEQUENCE [LARGE SCALE GENOMIC DNA]</scope>
    <source>
        <strain evidence="2 3">Hillstone_2</strain>
    </source>
</reference>
<dbReference type="AlphaFoldDB" id="A0A4V6YAQ2"/>
<evidence type="ECO:0000256" key="1">
    <source>
        <dbReference type="SAM" id="MobiDB-lite"/>
    </source>
</evidence>
<evidence type="ECO:0000313" key="3">
    <source>
        <dbReference type="Proteomes" id="UP000308133"/>
    </source>
</evidence>
<feature type="region of interest" description="Disordered" evidence="1">
    <location>
        <begin position="106"/>
        <end position="138"/>
    </location>
</feature>
<sequence length="188" mass="19782">MATIAPLISPFLLQQSLLATSSIPLTTALLAKLTPYTPPLLKSLAAKSSLSTAMLYRLLVTHVKNTRITPVATYLAYKSSGYADTGPISGITISDFVSVWTPYNTGGPSGAPSRRVRKGGGEGKAGAQGQAVRGKLEERKSAEQLGIKERAGAVKRVVAEDLKVGVTLGGTREGTGMVVLEREGRESR</sequence>
<proteinExistence type="predicted"/>
<dbReference type="EMBL" id="PTQR01000131">
    <property type="protein sequence ID" value="TKX18162.1"/>
    <property type="molecule type" value="Genomic_DNA"/>
</dbReference>
<comment type="caution">
    <text evidence="2">The sequence shown here is derived from an EMBL/GenBank/DDBJ whole genome shotgun (WGS) entry which is preliminary data.</text>
</comment>
<dbReference type="Proteomes" id="UP000308133">
    <property type="component" value="Unassembled WGS sequence"/>
</dbReference>
<protein>
    <submittedName>
        <fullName evidence="2">Uncharacterized protein</fullName>
    </submittedName>
</protein>
<accession>A0A4V6YAQ2</accession>
<name>A0A4V6YAQ2_9PEZI</name>
<gene>
    <name evidence="2" type="ORF">C1H76_9635</name>
</gene>
<organism evidence="2 3">
    <name type="scientific">Elsinoe australis</name>
    <dbReference type="NCBI Taxonomy" id="40998"/>
    <lineage>
        <taxon>Eukaryota</taxon>
        <taxon>Fungi</taxon>
        <taxon>Dikarya</taxon>
        <taxon>Ascomycota</taxon>
        <taxon>Pezizomycotina</taxon>
        <taxon>Dothideomycetes</taxon>
        <taxon>Dothideomycetidae</taxon>
        <taxon>Myriangiales</taxon>
        <taxon>Elsinoaceae</taxon>
        <taxon>Elsinoe</taxon>
    </lineage>
</organism>
<evidence type="ECO:0000313" key="2">
    <source>
        <dbReference type="EMBL" id="TKX18162.1"/>
    </source>
</evidence>